<dbReference type="PANTHER" id="PTHR12526">
    <property type="entry name" value="GLYCOSYLTRANSFERASE"/>
    <property type="match status" value="1"/>
</dbReference>
<dbReference type="AlphaFoldDB" id="A0A419V897"/>
<evidence type="ECO:0000313" key="2">
    <source>
        <dbReference type="EMBL" id="RKD76311.1"/>
    </source>
</evidence>
<dbReference type="Proteomes" id="UP000285120">
    <property type="component" value="Unassembled WGS sequence"/>
</dbReference>
<comment type="caution">
    <text evidence="2">The sequence shown here is derived from an EMBL/GenBank/DDBJ whole genome shotgun (WGS) entry which is preliminary data.</text>
</comment>
<keyword evidence="3" id="KW-1185">Reference proteome</keyword>
<keyword evidence="2" id="KW-0808">Transferase</keyword>
<gene>
    <name evidence="2" type="ORF">ATL39_0526</name>
</gene>
<dbReference type="Pfam" id="PF00534">
    <property type="entry name" value="Glycos_transf_1"/>
    <property type="match status" value="1"/>
</dbReference>
<dbReference type="InterPro" id="IPR001296">
    <property type="entry name" value="Glyco_trans_1"/>
</dbReference>
<accession>A0A419V897</accession>
<dbReference type="GO" id="GO:0016757">
    <property type="term" value="F:glycosyltransferase activity"/>
    <property type="evidence" value="ECO:0007669"/>
    <property type="project" value="InterPro"/>
</dbReference>
<protein>
    <submittedName>
        <fullName evidence="2">Glycosyltransferase involved in cell wall biosynthesis</fullName>
    </submittedName>
</protein>
<dbReference type="OrthoDB" id="9785185at2"/>
<evidence type="ECO:0000259" key="1">
    <source>
        <dbReference type="Pfam" id="PF00534"/>
    </source>
</evidence>
<dbReference type="SUPFAM" id="SSF53756">
    <property type="entry name" value="UDP-Glycosyltransferase/glycogen phosphorylase"/>
    <property type="match status" value="1"/>
</dbReference>
<dbReference type="RefSeq" id="WP_120191721.1">
    <property type="nucleotide sequence ID" value="NZ_RAPK01000006.1"/>
</dbReference>
<dbReference type="Gene3D" id="3.40.50.2000">
    <property type="entry name" value="Glycogen Phosphorylase B"/>
    <property type="match status" value="2"/>
</dbReference>
<proteinExistence type="predicted"/>
<sequence>MKKLLVADLISPQGHYIYNENLLTTLSKLYEIDFIGDYNLINRLKPIIKSVNFNTFNFLKKKENNLSFKIEQLFRIREIIKLNKDKKYDVILISSYDLVTLSLFSEKHFKAKVILVNHNNLSRIDSLIKRFCFKKVYSNFSVHLLFENIFKINLEKELKSSLDKCYIIPHFLISNSPSENNKKSTSDITKILYLGNDRDNKGLEVLMKAVNRFDRKDWLNNLEINVAGKLSKTYSCDKINFYNYRTSDSEYKKFILETDFIVLPYRNTFMNRVSGIFFESLSYEKPIIASDIDLFKQYFKEYGQIGYLFTEGNQESLFNLLVKLQTQNRNEYKKFLKNIKQMKEDYSIEVIQDAYKKLIG</sequence>
<dbReference type="EMBL" id="RAPK01000006">
    <property type="protein sequence ID" value="RKD76311.1"/>
    <property type="molecule type" value="Genomic_DNA"/>
</dbReference>
<organism evidence="2 3">
    <name type="scientific">Sinobaca qinghaiensis</name>
    <dbReference type="NCBI Taxonomy" id="342944"/>
    <lineage>
        <taxon>Bacteria</taxon>
        <taxon>Bacillati</taxon>
        <taxon>Bacillota</taxon>
        <taxon>Bacilli</taxon>
        <taxon>Bacillales</taxon>
        <taxon>Sporolactobacillaceae</taxon>
        <taxon>Sinobaca</taxon>
    </lineage>
</organism>
<reference evidence="2 3" key="1">
    <citation type="submission" date="2018-09" db="EMBL/GenBank/DDBJ databases">
        <title>Genomic Encyclopedia of Archaeal and Bacterial Type Strains, Phase II (KMG-II): from individual species to whole genera.</title>
        <authorList>
            <person name="Goeker M."/>
        </authorList>
    </citation>
    <scope>NUCLEOTIDE SEQUENCE [LARGE SCALE GENOMIC DNA]</scope>
    <source>
        <strain evidence="2 3">DSM 17008</strain>
    </source>
</reference>
<name>A0A419V897_9BACL</name>
<evidence type="ECO:0000313" key="3">
    <source>
        <dbReference type="Proteomes" id="UP000285120"/>
    </source>
</evidence>
<dbReference type="PANTHER" id="PTHR12526:SF627">
    <property type="entry name" value="D-RHAMNOSYLTRANSFERASE WBPZ"/>
    <property type="match status" value="1"/>
</dbReference>
<feature type="domain" description="Glycosyl transferase family 1" evidence="1">
    <location>
        <begin position="186"/>
        <end position="341"/>
    </location>
</feature>